<sequence>MDEVSALVCPDLAPEDSSFEFLRGALAAFANIVITFPVHKLIFRQQVEGKSAVRAARGIAAEGLVNVYRGVGPPLVQKSLSMAAMFGLYDMYLRAILRAIRLHRGCSLEDLAGPWKVGAQASAALLAGSTEAILTPLERAQTLLQHRHFNGHFAHTWDVMKKLRPLGVREYYRGLVPILLRNGPSSVLFFTLRGPVRDVIPAKPSRFWDVLRDFVSGAVLGATISTVFFPINVAKSVMQAQLGGKFPGVVETIRRVKQERGGWRGVFRGVHINYTRSLVSWGIINSTYEILGDLLGVDAAA</sequence>
<keyword evidence="12" id="KW-1185">Reference proteome</keyword>
<accession>A0A5A8CHE5</accession>
<evidence type="ECO:0000313" key="11">
    <source>
        <dbReference type="EMBL" id="KAA0151271.1"/>
    </source>
</evidence>
<evidence type="ECO:0000256" key="6">
    <source>
        <dbReference type="ARBA" id="ARBA00022989"/>
    </source>
</evidence>
<evidence type="ECO:0008006" key="13">
    <source>
        <dbReference type="Google" id="ProtNLM"/>
    </source>
</evidence>
<keyword evidence="4" id="KW-0677">Repeat</keyword>
<reference evidence="11 12" key="1">
    <citation type="submission" date="2019-07" db="EMBL/GenBank/DDBJ databases">
        <title>Genomes of Cafeteria roenbergensis.</title>
        <authorList>
            <person name="Fischer M.G."/>
            <person name="Hackl T."/>
            <person name="Roman M."/>
        </authorList>
    </citation>
    <scope>NUCLEOTIDE SEQUENCE [LARGE SCALE GENOMIC DNA]</scope>
    <source>
        <strain evidence="11 12">BVI</strain>
    </source>
</reference>
<dbReference type="GO" id="GO:0051724">
    <property type="term" value="F:NAD transmembrane transporter activity"/>
    <property type="evidence" value="ECO:0007669"/>
    <property type="project" value="TreeGrafter"/>
</dbReference>
<evidence type="ECO:0000256" key="7">
    <source>
        <dbReference type="ARBA" id="ARBA00023128"/>
    </source>
</evidence>
<dbReference type="Pfam" id="PF00153">
    <property type="entry name" value="Mito_carr"/>
    <property type="match status" value="3"/>
</dbReference>
<feature type="repeat" description="Solcar" evidence="9">
    <location>
        <begin position="115"/>
        <end position="199"/>
    </location>
</feature>
<gene>
    <name evidence="11" type="ORF">FNF29_04746</name>
</gene>
<dbReference type="AlphaFoldDB" id="A0A5A8CHE5"/>
<name>A0A5A8CHE5_CAFRO</name>
<comment type="subcellular location">
    <subcellularLocation>
        <location evidence="1">Mitochondrion inner membrane</location>
        <topology evidence="1">Multi-pass membrane protein</topology>
    </subcellularLocation>
</comment>
<keyword evidence="7" id="KW-0496">Mitochondrion</keyword>
<dbReference type="OMA" id="GCAFNTG"/>
<keyword evidence="2 10" id="KW-0813">Transport</keyword>
<feature type="repeat" description="Solcar" evidence="9">
    <location>
        <begin position="208"/>
        <end position="294"/>
    </location>
</feature>
<keyword evidence="3 9" id="KW-0812">Transmembrane</keyword>
<evidence type="ECO:0000256" key="2">
    <source>
        <dbReference type="ARBA" id="ARBA00022448"/>
    </source>
</evidence>
<evidence type="ECO:0000256" key="5">
    <source>
        <dbReference type="ARBA" id="ARBA00022792"/>
    </source>
</evidence>
<protein>
    <recommendedName>
        <fullName evidence="13">Mitochondrial carrier protein</fullName>
    </recommendedName>
</protein>
<evidence type="ECO:0000256" key="1">
    <source>
        <dbReference type="ARBA" id="ARBA00004448"/>
    </source>
</evidence>
<dbReference type="Gene3D" id="1.50.40.10">
    <property type="entry name" value="Mitochondrial carrier domain"/>
    <property type="match status" value="1"/>
</dbReference>
<keyword evidence="5" id="KW-0999">Mitochondrion inner membrane</keyword>
<evidence type="ECO:0000256" key="3">
    <source>
        <dbReference type="ARBA" id="ARBA00022692"/>
    </source>
</evidence>
<proteinExistence type="inferred from homology"/>
<organism evidence="11 12">
    <name type="scientific">Cafeteria roenbergensis</name>
    <name type="common">Marine flagellate</name>
    <dbReference type="NCBI Taxonomy" id="33653"/>
    <lineage>
        <taxon>Eukaryota</taxon>
        <taxon>Sar</taxon>
        <taxon>Stramenopiles</taxon>
        <taxon>Bigyra</taxon>
        <taxon>Opalozoa</taxon>
        <taxon>Bicosoecida</taxon>
        <taxon>Cafeteriaceae</taxon>
        <taxon>Cafeteria</taxon>
    </lineage>
</organism>
<evidence type="ECO:0000256" key="9">
    <source>
        <dbReference type="PROSITE-ProRule" id="PRU00282"/>
    </source>
</evidence>
<dbReference type="GO" id="GO:0005743">
    <property type="term" value="C:mitochondrial inner membrane"/>
    <property type="evidence" value="ECO:0007669"/>
    <property type="project" value="UniProtKB-SubCell"/>
</dbReference>
<feature type="repeat" description="Solcar" evidence="9">
    <location>
        <begin position="15"/>
        <end position="95"/>
    </location>
</feature>
<dbReference type="SUPFAM" id="SSF103506">
    <property type="entry name" value="Mitochondrial carrier"/>
    <property type="match status" value="1"/>
</dbReference>
<dbReference type="InterPro" id="IPR023395">
    <property type="entry name" value="MCP_dom_sf"/>
</dbReference>
<dbReference type="Proteomes" id="UP000323011">
    <property type="component" value="Unassembled WGS sequence"/>
</dbReference>
<keyword evidence="8 9" id="KW-0472">Membrane</keyword>
<evidence type="ECO:0000256" key="8">
    <source>
        <dbReference type="ARBA" id="ARBA00023136"/>
    </source>
</evidence>
<comment type="caution">
    <text evidence="11">The sequence shown here is derived from an EMBL/GenBank/DDBJ whole genome shotgun (WGS) entry which is preliminary data.</text>
</comment>
<dbReference type="InterPro" id="IPR052465">
    <property type="entry name" value="Mito_NAD+_Carrier"/>
</dbReference>
<dbReference type="PANTHER" id="PTHR46131:SF1">
    <property type="entry name" value="SD08549P"/>
    <property type="match status" value="1"/>
</dbReference>
<evidence type="ECO:0000256" key="4">
    <source>
        <dbReference type="ARBA" id="ARBA00022737"/>
    </source>
</evidence>
<dbReference type="PANTHER" id="PTHR46131">
    <property type="entry name" value="SD08549P"/>
    <property type="match status" value="1"/>
</dbReference>
<dbReference type="EMBL" id="VLTN01000028">
    <property type="protein sequence ID" value="KAA0151271.1"/>
    <property type="molecule type" value="Genomic_DNA"/>
</dbReference>
<dbReference type="PROSITE" id="PS50920">
    <property type="entry name" value="SOLCAR"/>
    <property type="match status" value="3"/>
</dbReference>
<dbReference type="InterPro" id="IPR018108">
    <property type="entry name" value="MCP_transmembrane"/>
</dbReference>
<evidence type="ECO:0000313" key="12">
    <source>
        <dbReference type="Proteomes" id="UP000323011"/>
    </source>
</evidence>
<comment type="similarity">
    <text evidence="10">Belongs to the mitochondrial carrier (TC 2.A.29) family.</text>
</comment>
<keyword evidence="6" id="KW-1133">Transmembrane helix</keyword>
<evidence type="ECO:0000256" key="10">
    <source>
        <dbReference type="RuleBase" id="RU000488"/>
    </source>
</evidence>